<reference evidence="8" key="1">
    <citation type="submission" date="2016-10" db="EMBL/GenBank/DDBJ databases">
        <authorList>
            <person name="Wegmann U."/>
        </authorList>
    </citation>
    <scope>NUCLEOTIDE SEQUENCE [LARGE SCALE GENOMIC DNA]</scope>
</reference>
<comment type="subcellular location">
    <subcellularLocation>
        <location evidence="1">Membrane</location>
        <topology evidence="1">Multi-pass membrane protein</topology>
    </subcellularLocation>
</comment>
<feature type="transmembrane region" description="Helical" evidence="5">
    <location>
        <begin position="258"/>
        <end position="278"/>
    </location>
</feature>
<evidence type="ECO:0000313" key="8">
    <source>
        <dbReference type="Proteomes" id="UP000186323"/>
    </source>
</evidence>
<organism evidence="7 8">
    <name type="scientific">Desulfovibrio piger</name>
    <dbReference type="NCBI Taxonomy" id="901"/>
    <lineage>
        <taxon>Bacteria</taxon>
        <taxon>Pseudomonadati</taxon>
        <taxon>Thermodesulfobacteriota</taxon>
        <taxon>Desulfovibrionia</taxon>
        <taxon>Desulfovibrionales</taxon>
        <taxon>Desulfovibrionaceae</taxon>
        <taxon>Desulfovibrio</taxon>
    </lineage>
</organism>
<feature type="transmembrane region" description="Helical" evidence="5">
    <location>
        <begin position="285"/>
        <end position="304"/>
    </location>
</feature>
<evidence type="ECO:0000256" key="5">
    <source>
        <dbReference type="SAM" id="Phobius"/>
    </source>
</evidence>
<keyword evidence="8" id="KW-1185">Reference proteome</keyword>
<gene>
    <name evidence="7" type="ORF">DESPIGER_2396</name>
</gene>
<dbReference type="OrthoDB" id="57558at2"/>
<dbReference type="Pfam" id="PF01699">
    <property type="entry name" value="Na_Ca_ex"/>
    <property type="match status" value="2"/>
</dbReference>
<keyword evidence="4 5" id="KW-0472">Membrane</keyword>
<dbReference type="GO" id="GO:0016020">
    <property type="term" value="C:membrane"/>
    <property type="evidence" value="ECO:0007669"/>
    <property type="project" value="UniProtKB-SubCell"/>
</dbReference>
<evidence type="ECO:0000256" key="2">
    <source>
        <dbReference type="ARBA" id="ARBA00022692"/>
    </source>
</evidence>
<proteinExistence type="predicted"/>
<feature type="transmembrane region" description="Helical" evidence="5">
    <location>
        <begin position="376"/>
        <end position="393"/>
    </location>
</feature>
<feature type="domain" description="Sodium/calcium exchanger membrane region" evidence="6">
    <location>
        <begin position="33"/>
        <end position="179"/>
    </location>
</feature>
<dbReference type="InterPro" id="IPR044880">
    <property type="entry name" value="NCX_ion-bd_dom_sf"/>
</dbReference>
<sequence length="413" mass="45284">MSLRDLRPYLLAVLMTLPGLALRLAPADVSPMLVAVLAGLAILGASFLLTWACEVAQLDIPQAVAVAVVAFIAVLPEYAVDMYFTWMAGQHPESAYSHYAIANMTGANRLLIGIGWTAIVLIFAGRFHNYVALHEEKRTDVLFLGLATLYALLIPLKGSLTLFDGVVFLGIYVGYMCIIARRPCEEEEPEGPAATLARLSRPARMRTVAGLFLFAALVILFNAEPFSESLVASGKILGINEFLLVQWLAPIASEAPEFIVALMFAFRGNAGLALGSLLSSKLNQWTLLVGMIPGVYAVSSGGTAPINLDPHQFQEIFLTAAQSIFAVALLLDLRLGLREATALLVLFLAQLFSPFYDVQLEALLGLPHDPLRLHNFYAWTYLILAGLFLLRHWRLVAELRYGFHVKVRDIVHH</sequence>
<keyword evidence="2 5" id="KW-0812">Transmembrane</keyword>
<evidence type="ECO:0000313" key="7">
    <source>
        <dbReference type="EMBL" id="SFV74217.1"/>
    </source>
</evidence>
<feature type="transmembrane region" description="Helical" evidence="5">
    <location>
        <begin position="31"/>
        <end position="51"/>
    </location>
</feature>
<dbReference type="Gene3D" id="1.20.1420.30">
    <property type="entry name" value="NCX, central ion-binding region"/>
    <property type="match status" value="2"/>
</dbReference>
<name>A0A1K1LHN7_9BACT</name>
<dbReference type="GO" id="GO:0055085">
    <property type="term" value="P:transmembrane transport"/>
    <property type="evidence" value="ECO:0007669"/>
    <property type="project" value="InterPro"/>
</dbReference>
<dbReference type="InterPro" id="IPR004837">
    <property type="entry name" value="NaCa_Exmemb"/>
</dbReference>
<dbReference type="Proteomes" id="UP000186323">
    <property type="component" value="Chromosome I"/>
</dbReference>
<evidence type="ECO:0000256" key="1">
    <source>
        <dbReference type="ARBA" id="ARBA00004141"/>
    </source>
</evidence>
<evidence type="ECO:0000259" key="6">
    <source>
        <dbReference type="Pfam" id="PF01699"/>
    </source>
</evidence>
<feature type="transmembrane region" description="Helical" evidence="5">
    <location>
        <begin position="106"/>
        <end position="127"/>
    </location>
</feature>
<feature type="transmembrane region" description="Helical" evidence="5">
    <location>
        <begin position="316"/>
        <end position="333"/>
    </location>
</feature>
<feature type="transmembrane region" description="Helical" evidence="5">
    <location>
        <begin position="340"/>
        <end position="356"/>
    </location>
</feature>
<accession>A0A1K1LHN7</accession>
<dbReference type="EMBL" id="LT630450">
    <property type="protein sequence ID" value="SFV74217.1"/>
    <property type="molecule type" value="Genomic_DNA"/>
</dbReference>
<evidence type="ECO:0000256" key="3">
    <source>
        <dbReference type="ARBA" id="ARBA00022989"/>
    </source>
</evidence>
<feature type="domain" description="Sodium/calcium exchanger membrane region" evidence="6">
    <location>
        <begin position="209"/>
        <end position="352"/>
    </location>
</feature>
<dbReference type="AlphaFoldDB" id="A0A1K1LHN7"/>
<protein>
    <submittedName>
        <fullName evidence="7">Sodium/calcium exchanger family protein</fullName>
    </submittedName>
</protein>
<feature type="transmembrane region" description="Helical" evidence="5">
    <location>
        <begin position="205"/>
        <end position="223"/>
    </location>
</feature>
<keyword evidence="3 5" id="KW-1133">Transmembrane helix</keyword>
<dbReference type="KEGG" id="dpg:DESPIGER_2396"/>
<feature type="transmembrane region" description="Helical" evidence="5">
    <location>
        <begin position="139"/>
        <end position="156"/>
    </location>
</feature>
<dbReference type="RefSeq" id="WP_072337044.1">
    <property type="nucleotide sequence ID" value="NZ_CALJDE010000012.1"/>
</dbReference>
<feature type="transmembrane region" description="Helical" evidence="5">
    <location>
        <begin position="63"/>
        <end position="86"/>
    </location>
</feature>
<evidence type="ECO:0000256" key="4">
    <source>
        <dbReference type="ARBA" id="ARBA00023136"/>
    </source>
</evidence>
<feature type="transmembrane region" description="Helical" evidence="5">
    <location>
        <begin position="162"/>
        <end position="180"/>
    </location>
</feature>